<organism evidence="9 10">
    <name type="scientific">Dorea formicigenerans</name>
    <dbReference type="NCBI Taxonomy" id="39486"/>
    <lineage>
        <taxon>Bacteria</taxon>
        <taxon>Bacillati</taxon>
        <taxon>Bacillota</taxon>
        <taxon>Clostridia</taxon>
        <taxon>Lachnospirales</taxon>
        <taxon>Lachnospiraceae</taxon>
        <taxon>Dorea</taxon>
    </lineage>
</organism>
<keyword evidence="5" id="KW-0812">Transmembrane</keyword>
<gene>
    <name evidence="9" type="ORF">DFSSTS7063_01876</name>
</gene>
<reference evidence="9 10" key="1">
    <citation type="submission" date="2019-07" db="EMBL/GenBank/DDBJ databases">
        <authorList>
            <person name="Hibberd C M."/>
            <person name="Gehrig L. J."/>
            <person name="Chang H.-W."/>
            <person name="Venkatesh S."/>
        </authorList>
    </citation>
    <scope>NUCLEOTIDE SEQUENCE [LARGE SCALE GENOMIC DNA]</scope>
    <source>
        <strain evidence="9">Dorea_formicigenerans_SSTS_Bg7063</strain>
    </source>
</reference>
<evidence type="ECO:0000313" key="10">
    <source>
        <dbReference type="Proteomes" id="UP000358366"/>
    </source>
</evidence>
<evidence type="ECO:0000256" key="6">
    <source>
        <dbReference type="SAM" id="SignalP"/>
    </source>
</evidence>
<keyword evidence="5" id="KW-0472">Membrane</keyword>
<evidence type="ECO:0000256" key="1">
    <source>
        <dbReference type="ARBA" id="ARBA00007257"/>
    </source>
</evidence>
<dbReference type="Gene3D" id="2.60.40.10">
    <property type="entry name" value="Immunoglobulins"/>
    <property type="match status" value="10"/>
</dbReference>
<feature type="domain" description="SpaA-like prealbumin fold" evidence="7">
    <location>
        <begin position="1249"/>
        <end position="1338"/>
    </location>
</feature>
<accession>A0A564TVV4</accession>
<evidence type="ECO:0000256" key="4">
    <source>
        <dbReference type="SAM" id="MobiDB-lite"/>
    </source>
</evidence>
<sequence>MKHRKHRWLAGTLAFLLSCSALIPSGNAVFAASKGRIAESETNVTKEEKGDEGEEQITAETLTIEQGETFEIEKDFTGLSLKKGEKAVLKDVVSEDGQGFFADRPGTYLSTYLITPEKGDSYEVTRKIVVKPREAESKGADHGQKGNKEDTEESDPEPEPVLTEAPEVPENTEHLKLDVSPDNAAFLSVVPESMAKNRSINANLVVGERLPYPSSLGNYSTTYFTVNGHVAYCLESAKSSPPSSDYVANIFESNLALQKVLYYGYGGPGDITDSYMPGFDWKLKYIFTHIAASYAYCGTDGFYGCTFENIQSSGLWDYIQYLNGLEAPPKAAIDLSPTSAAAYESNGEQRTKEFHLKGDHRNYIALNLPENVTYHSGDATKTGSVKIPGGTKFYFSAPMTVTGTWNSGSLAGQMGTQWKTLVVSTGGTTQDIGYGTFFEEESDSVSFQVKWMDYAKVKVMKKDNVTNTALAGAVFGIYSDKECTKLITKMPATNEKGETQVEIPKTQDTVYLKEISVPQGYKLNTSSFNVKLEAGKTQSQTVTNEEQKGKITIRKSGEVLSSVSGKEGHLTFQYQSAPFGEASYFIYAAENIVSQDQKTPIYQSGELVDKLTTKADGSITSKELHLGKYKIVEQKAPADLTIGKTEADRTQFVTLSYAGQTVELVQEEAAYVNARPGVKVQAVKQSENDKVTLEGAIFGLYAGEDITNAAGAVVVKKDTLIESVTSDKDGVAAFQADIPINFRYYLKEIQAPEFYYMSTDRYDFLFEYENDTTYTYEFTHTFSNKEVRGEVHVFKIDKDAEEYISQGDANLDGAVYGLYAAEDIRHPNGKSEDVHKKDNLVAQGVIKDGKVDFTNLYLGNYYVKEISPGEGYLLDETAYPVEVGYEGQEVAIVHRNVTVKETVKKQAFELIKISEDGNQTETDLLEGAGFKVFLIQDLKGVKDGSLKPSEGNAFKAEDFIGYDYSEDETAHYYENGKKVSVEELFTDKKGFVRSPELPYGKYVVFESTTPENLQTINPFLVTISEDSREPQPWRVFDDRPIQFFLKIIKEDAQTHLPVLNNHAQYKIYDVKKKEYVTMKVRYPEEKELDVFETNDEGYLMTPEQLKMGTYRIEEVKAPDLYVQPGYEMALKDGESDIPLNQLSQTGAYEDAKRDFITITVNSETAYEVEEETGKYIVVVRQQNDEAVGSLTIKKTGEDLVGAKNVEDSLLTKMKNGIAGTINSISEFFGKEEVIEEDSGYMFQYEKKGAEGITFEVYAKETIYTPDGQKDEAGNRKVLYEKDGLVAKLVTGKEGTVSLHNLPVGSYYLKETDVGNHHFVLDPGAKEFEIKYQGQEVAVDYVSMELENKRQKIELALTKQSKETKEPVQGAVFGLYAEEDILDLTGEVIVKAGEFLAKAESAEDGTLRFDIDLPHGKYMVKELEAAPGYLKTEETWSFDATYQNPELEVISLAKEIENQPTVVEITKTDITDEKEVEGAKLQILDKDGEIVEEWVSTKEPHKVYALEPGEYILHEEAAPEGYLVVSDVPFVVEETGEIQKVEMKDERPSGQLLIQKTDAENKAPLAGVEFELRNKATGEVVGTLVTGEDGTAKSEELPIAVYEEGKYVEPIVYVLVETKPLEGYEANTEEVEVVFEYQDDETKIIEVTEEVENTRKPGTPPPDAPKTGDDTRAWIPVVIMSAALLGAFFIVIRIRRRKR</sequence>
<keyword evidence="5" id="KW-1133">Transmembrane helix</keyword>
<feature type="domain" description="SpaA-like prealbumin fold" evidence="7">
    <location>
        <begin position="806"/>
        <end position="892"/>
    </location>
</feature>
<dbReference type="PANTHER" id="PTHR36108">
    <property type="entry name" value="COLOSSIN-B-RELATED"/>
    <property type="match status" value="1"/>
</dbReference>
<feature type="domain" description="SpaA-like prealbumin fold" evidence="7">
    <location>
        <begin position="679"/>
        <end position="776"/>
    </location>
</feature>
<evidence type="ECO:0000259" key="8">
    <source>
        <dbReference type="Pfam" id="PF20610"/>
    </source>
</evidence>
<feature type="signal peptide" evidence="6">
    <location>
        <begin position="1"/>
        <end position="31"/>
    </location>
</feature>
<feature type="domain" description="SpaA-like prealbumin fold" evidence="7">
    <location>
        <begin position="920"/>
        <end position="1027"/>
    </location>
</feature>
<dbReference type="Pfam" id="PF20610">
    <property type="entry name" value="TED_2"/>
    <property type="match status" value="1"/>
</dbReference>
<evidence type="ECO:0000256" key="5">
    <source>
        <dbReference type="SAM" id="Phobius"/>
    </source>
</evidence>
<feature type="domain" description="SpaA-like prealbumin fold" evidence="7">
    <location>
        <begin position="1045"/>
        <end position="1122"/>
    </location>
</feature>
<keyword evidence="2" id="KW-0964">Secreted</keyword>
<feature type="domain" description="SpaA-like prealbumin fold" evidence="7">
    <location>
        <begin position="603"/>
        <end position="645"/>
    </location>
</feature>
<feature type="domain" description="Thioester" evidence="8">
    <location>
        <begin position="202"/>
        <end position="329"/>
    </location>
</feature>
<dbReference type="InterPro" id="IPR041033">
    <property type="entry name" value="SpaA_PFL_dom_1"/>
</dbReference>
<keyword evidence="3 6" id="KW-0732">Signal</keyword>
<dbReference type="RefSeq" id="WP_144124704.1">
    <property type="nucleotide sequence ID" value="NZ_CABHNI010000032.1"/>
</dbReference>
<proteinExistence type="inferred from homology"/>
<dbReference type="Proteomes" id="UP000358366">
    <property type="component" value="Unassembled WGS sequence"/>
</dbReference>
<evidence type="ECO:0000259" key="7">
    <source>
        <dbReference type="Pfam" id="PF17802"/>
    </source>
</evidence>
<feature type="compositionally biased region" description="Basic and acidic residues" evidence="4">
    <location>
        <begin position="133"/>
        <end position="149"/>
    </location>
</feature>
<dbReference type="InterPro" id="IPR013783">
    <property type="entry name" value="Ig-like_fold"/>
</dbReference>
<feature type="domain" description="SpaA-like prealbumin fold" evidence="7">
    <location>
        <begin position="1549"/>
        <end position="1647"/>
    </location>
</feature>
<protein>
    <submittedName>
        <fullName evidence="9">Cna protein B-type domain protein</fullName>
    </submittedName>
</protein>
<feature type="region of interest" description="Disordered" evidence="4">
    <location>
        <begin position="133"/>
        <end position="168"/>
    </location>
</feature>
<feature type="domain" description="SpaA-like prealbumin fold" evidence="7">
    <location>
        <begin position="1354"/>
        <end position="1443"/>
    </location>
</feature>
<dbReference type="InterPro" id="IPR046751">
    <property type="entry name" value="TED_2"/>
</dbReference>
<name>A0A564TVV4_9FIRM</name>
<feature type="domain" description="SpaA-like prealbumin fold" evidence="7">
    <location>
        <begin position="1462"/>
        <end position="1545"/>
    </location>
</feature>
<dbReference type="PROSITE" id="PS51257">
    <property type="entry name" value="PROKAR_LIPOPROTEIN"/>
    <property type="match status" value="1"/>
</dbReference>
<feature type="domain" description="SpaA-like prealbumin fold" evidence="7">
    <location>
        <begin position="456"/>
        <end position="545"/>
    </location>
</feature>
<feature type="transmembrane region" description="Helical" evidence="5">
    <location>
        <begin position="1672"/>
        <end position="1691"/>
    </location>
</feature>
<comment type="similarity">
    <text evidence="1">Belongs to the serine-aspartate repeat-containing protein (SDr) family.</text>
</comment>
<evidence type="ECO:0000313" key="9">
    <source>
        <dbReference type="EMBL" id="VUX11354.1"/>
    </source>
</evidence>
<evidence type="ECO:0000256" key="3">
    <source>
        <dbReference type="ARBA" id="ARBA00022729"/>
    </source>
</evidence>
<evidence type="ECO:0000256" key="2">
    <source>
        <dbReference type="ARBA" id="ARBA00022525"/>
    </source>
</evidence>
<dbReference type="EMBL" id="CABHNI010000032">
    <property type="protein sequence ID" value="VUX11354.1"/>
    <property type="molecule type" value="Genomic_DNA"/>
</dbReference>
<feature type="chain" id="PRO_5022064204" evidence="6">
    <location>
        <begin position="32"/>
        <end position="1698"/>
    </location>
</feature>
<dbReference type="PANTHER" id="PTHR36108:SF13">
    <property type="entry name" value="COLOSSIN-B-RELATED"/>
    <property type="match status" value="1"/>
</dbReference>
<dbReference type="NCBIfam" id="TIGR01167">
    <property type="entry name" value="LPXTG_anchor"/>
    <property type="match status" value="1"/>
</dbReference>
<dbReference type="Pfam" id="PF17802">
    <property type="entry name" value="SpaA"/>
    <property type="match status" value="10"/>
</dbReference>